<proteinExistence type="inferred from homology"/>
<gene>
    <name evidence="8" type="ORF">FGU65_07880</name>
</gene>
<dbReference type="NCBIfam" id="NF000642">
    <property type="entry name" value="PRK00024.1"/>
    <property type="match status" value="1"/>
</dbReference>
<reference evidence="8" key="1">
    <citation type="submission" date="2019-05" db="EMBL/GenBank/DDBJ databases">
        <title>Methanoculleus sp. FWC-SCC1, a methanogenic archaeon isolated from deep marine cold seep.</title>
        <authorList>
            <person name="Chen Y.-W."/>
            <person name="Chen S.-C."/>
            <person name="Teng N.-H."/>
            <person name="Lai M.-C."/>
        </authorList>
    </citation>
    <scope>NUCLEOTIDE SEQUENCE</scope>
    <source>
        <strain evidence="8">FWC-SCC1</strain>
    </source>
</reference>
<dbReference type="Gene3D" id="3.40.140.10">
    <property type="entry name" value="Cytidine Deaminase, domain 2"/>
    <property type="match status" value="1"/>
</dbReference>
<dbReference type="Pfam" id="PF04002">
    <property type="entry name" value="RadC"/>
    <property type="match status" value="1"/>
</dbReference>
<evidence type="ECO:0000256" key="5">
    <source>
        <dbReference type="ARBA" id="ARBA00023049"/>
    </source>
</evidence>
<organism evidence="8 9">
    <name type="scientific">Methanoculleus frigidifontis</name>
    <dbReference type="NCBI Taxonomy" id="2584085"/>
    <lineage>
        <taxon>Archaea</taxon>
        <taxon>Methanobacteriati</taxon>
        <taxon>Methanobacteriota</taxon>
        <taxon>Stenosarchaea group</taxon>
        <taxon>Methanomicrobia</taxon>
        <taxon>Methanomicrobiales</taxon>
        <taxon>Methanomicrobiaceae</taxon>
        <taxon>Methanoculleus</taxon>
    </lineage>
</organism>
<dbReference type="PANTHER" id="PTHR30471:SF3">
    <property type="entry name" value="UPF0758 PROTEIN YEES-RELATED"/>
    <property type="match status" value="1"/>
</dbReference>
<protein>
    <submittedName>
        <fullName evidence="8">JAB domain-containing protein</fullName>
    </submittedName>
</protein>
<dbReference type="InterPro" id="IPR020891">
    <property type="entry name" value="UPF0758_CS"/>
</dbReference>
<evidence type="ECO:0000256" key="2">
    <source>
        <dbReference type="ARBA" id="ARBA00022723"/>
    </source>
</evidence>
<keyword evidence="1" id="KW-0645">Protease</keyword>
<comment type="similarity">
    <text evidence="6">Belongs to the UPF0758 family.</text>
</comment>
<dbReference type="Proteomes" id="UP001168338">
    <property type="component" value="Unassembled WGS sequence"/>
</dbReference>
<evidence type="ECO:0000256" key="3">
    <source>
        <dbReference type="ARBA" id="ARBA00022801"/>
    </source>
</evidence>
<dbReference type="InterPro" id="IPR025657">
    <property type="entry name" value="RadC_JAB"/>
</dbReference>
<keyword evidence="5" id="KW-0482">Metalloprotease</keyword>
<dbReference type="InterPro" id="IPR001405">
    <property type="entry name" value="UPF0758"/>
</dbReference>
<evidence type="ECO:0000256" key="4">
    <source>
        <dbReference type="ARBA" id="ARBA00022833"/>
    </source>
</evidence>
<dbReference type="PROSITE" id="PS01302">
    <property type="entry name" value="UPF0758"/>
    <property type="match status" value="1"/>
</dbReference>
<dbReference type="PANTHER" id="PTHR30471">
    <property type="entry name" value="DNA REPAIR PROTEIN RADC"/>
    <property type="match status" value="1"/>
</dbReference>
<evidence type="ECO:0000313" key="9">
    <source>
        <dbReference type="Proteomes" id="UP001168338"/>
    </source>
</evidence>
<keyword evidence="4" id="KW-0862">Zinc</keyword>
<comment type="caution">
    <text evidence="8">The sequence shown here is derived from an EMBL/GenBank/DDBJ whole genome shotgun (WGS) entry which is preliminary data.</text>
</comment>
<dbReference type="Pfam" id="PF20582">
    <property type="entry name" value="UPF0758_N"/>
    <property type="match status" value="1"/>
</dbReference>
<dbReference type="EMBL" id="VCYH01000004">
    <property type="protein sequence ID" value="MDN7024804.1"/>
    <property type="molecule type" value="Genomic_DNA"/>
</dbReference>
<evidence type="ECO:0000256" key="6">
    <source>
        <dbReference type="RuleBase" id="RU003797"/>
    </source>
</evidence>
<evidence type="ECO:0000259" key="7">
    <source>
        <dbReference type="PROSITE" id="PS50249"/>
    </source>
</evidence>
<accession>A0ABT8MA34</accession>
<dbReference type="PROSITE" id="PS50249">
    <property type="entry name" value="MPN"/>
    <property type="match status" value="1"/>
</dbReference>
<keyword evidence="2" id="KW-0479">Metal-binding</keyword>
<keyword evidence="3" id="KW-0378">Hydrolase</keyword>
<sequence length="221" mass="24300">MKRIRDLPDLDRPREKLAKRGAESLSEKELIAAIIGRGTRGRDVLLVASDISRFLKTENCSPSYDDLVEIEGVGAAKACQIIACFELARRFIDSDPRGHRIASPTDVLSLVTDLVDRRQEHFVCITLNGAGEVITRRTVTVGLLNQSLVHPREVFADAITDRAASVVLVHNHPSGNLEPSQQDIAITRQLSEAGSILGIRVLDHLIVSRKGYVSLKEIGHL</sequence>
<dbReference type="RefSeq" id="WP_301663919.1">
    <property type="nucleotide sequence ID" value="NZ_VCYH01000004.1"/>
</dbReference>
<keyword evidence="9" id="KW-1185">Reference proteome</keyword>
<dbReference type="InterPro" id="IPR037518">
    <property type="entry name" value="MPN"/>
</dbReference>
<evidence type="ECO:0000313" key="8">
    <source>
        <dbReference type="EMBL" id="MDN7024804.1"/>
    </source>
</evidence>
<dbReference type="InterPro" id="IPR046778">
    <property type="entry name" value="UPF0758_N"/>
</dbReference>
<evidence type="ECO:0000256" key="1">
    <source>
        <dbReference type="ARBA" id="ARBA00022670"/>
    </source>
</evidence>
<name>A0ABT8MA34_9EURY</name>
<feature type="domain" description="MPN" evidence="7">
    <location>
        <begin position="100"/>
        <end position="221"/>
    </location>
</feature>
<dbReference type="NCBIfam" id="TIGR00608">
    <property type="entry name" value="radc"/>
    <property type="match status" value="1"/>
</dbReference>
<dbReference type="CDD" id="cd08071">
    <property type="entry name" value="MPN_DUF2466"/>
    <property type="match status" value="1"/>
</dbReference>